<keyword evidence="1" id="KW-0812">Transmembrane</keyword>
<dbReference type="InterPro" id="IPR036179">
    <property type="entry name" value="Ig-like_dom_sf"/>
</dbReference>
<dbReference type="GO" id="GO:0038023">
    <property type="term" value="F:signaling receptor activity"/>
    <property type="evidence" value="ECO:0007669"/>
    <property type="project" value="InterPro"/>
</dbReference>
<gene>
    <name evidence="4" type="ORF">AMELA_G00019500</name>
</gene>
<protein>
    <recommendedName>
        <fullName evidence="3">Immunoglobulin V-set domain-containing protein</fullName>
    </recommendedName>
</protein>
<dbReference type="PANTHER" id="PTHR15343">
    <property type="entry name" value="CD7"/>
    <property type="match status" value="1"/>
</dbReference>
<accession>A0A7J6BBH2</accession>
<dbReference type="GO" id="GO:0016020">
    <property type="term" value="C:membrane"/>
    <property type="evidence" value="ECO:0007669"/>
    <property type="project" value="InterPro"/>
</dbReference>
<feature type="signal peptide" evidence="2">
    <location>
        <begin position="1"/>
        <end position="17"/>
    </location>
</feature>
<keyword evidence="1" id="KW-0472">Membrane</keyword>
<feature type="transmembrane region" description="Helical" evidence="1">
    <location>
        <begin position="160"/>
        <end position="183"/>
    </location>
</feature>
<proteinExistence type="predicted"/>
<dbReference type="Gene3D" id="2.60.40.10">
    <property type="entry name" value="Immunoglobulins"/>
    <property type="match status" value="1"/>
</dbReference>
<comment type="caution">
    <text evidence="4">The sequence shown here is derived from an EMBL/GenBank/DDBJ whole genome shotgun (WGS) entry which is preliminary data.</text>
</comment>
<dbReference type="PANTHER" id="PTHR15343:SF0">
    <property type="entry name" value="T-CELL ANTIGEN CD7"/>
    <property type="match status" value="1"/>
</dbReference>
<dbReference type="InterPro" id="IPR013106">
    <property type="entry name" value="Ig_V-set"/>
</dbReference>
<keyword evidence="2" id="KW-0732">Signal</keyword>
<evidence type="ECO:0000256" key="2">
    <source>
        <dbReference type="SAM" id="SignalP"/>
    </source>
</evidence>
<evidence type="ECO:0000313" key="5">
    <source>
        <dbReference type="Proteomes" id="UP000593565"/>
    </source>
</evidence>
<dbReference type="AlphaFoldDB" id="A0A7J6BBH2"/>
<dbReference type="SUPFAM" id="SSF48726">
    <property type="entry name" value="Immunoglobulin"/>
    <property type="match status" value="1"/>
</dbReference>
<evidence type="ECO:0000256" key="1">
    <source>
        <dbReference type="SAM" id="Phobius"/>
    </source>
</evidence>
<dbReference type="Pfam" id="PF07686">
    <property type="entry name" value="V-set"/>
    <property type="match status" value="1"/>
</dbReference>
<dbReference type="GO" id="GO:0002250">
    <property type="term" value="P:adaptive immune response"/>
    <property type="evidence" value="ECO:0007669"/>
    <property type="project" value="InterPro"/>
</dbReference>
<feature type="domain" description="Immunoglobulin V-set" evidence="3">
    <location>
        <begin position="33"/>
        <end position="110"/>
    </location>
</feature>
<keyword evidence="5" id="KW-1185">Reference proteome</keyword>
<dbReference type="Proteomes" id="UP000593565">
    <property type="component" value="Unassembled WGS sequence"/>
</dbReference>
<name>A0A7J6BBH2_AMEME</name>
<evidence type="ECO:0000259" key="3">
    <source>
        <dbReference type="Pfam" id="PF07686"/>
    </source>
</evidence>
<feature type="chain" id="PRO_5029822417" description="Immunoglobulin V-set domain-containing protein" evidence="2">
    <location>
        <begin position="18"/>
        <end position="214"/>
    </location>
</feature>
<dbReference type="EMBL" id="JAAGNN010000002">
    <property type="protein sequence ID" value="KAF4092326.1"/>
    <property type="molecule type" value="Genomic_DNA"/>
</dbReference>
<dbReference type="InterPro" id="IPR013783">
    <property type="entry name" value="Ig-like_fold"/>
</dbReference>
<evidence type="ECO:0000313" key="4">
    <source>
        <dbReference type="EMBL" id="KAF4092326.1"/>
    </source>
</evidence>
<organism evidence="4 5">
    <name type="scientific">Ameiurus melas</name>
    <name type="common">Black bullhead</name>
    <name type="synonym">Silurus melas</name>
    <dbReference type="NCBI Taxonomy" id="219545"/>
    <lineage>
        <taxon>Eukaryota</taxon>
        <taxon>Metazoa</taxon>
        <taxon>Chordata</taxon>
        <taxon>Craniata</taxon>
        <taxon>Vertebrata</taxon>
        <taxon>Euteleostomi</taxon>
        <taxon>Actinopterygii</taxon>
        <taxon>Neopterygii</taxon>
        <taxon>Teleostei</taxon>
        <taxon>Ostariophysi</taxon>
        <taxon>Siluriformes</taxon>
        <taxon>Ictaluridae</taxon>
        <taxon>Ameiurus</taxon>
    </lineage>
</organism>
<keyword evidence="1" id="KW-1133">Transmembrane helix</keyword>
<sequence length="214" mass="24136">MMTTLSIRLCFIAVVAAYSVQISASAMENGFVKMKKGENFTMKCNTDDSEKDHLSLYARLPRKHAVMAYDKQTNDFTLSMEYKKRVKINGTVHKLTMTISDLQLEDSGLYIGLYSKYDLGKNEEVEEEGCCVLLLVNDVDKPVHTEKSTGKGASAMSEPLVLISVLTASTMLVVFFLVMWVFAPKVKARCVNHSDDASREYNPVYEDMHRVHNK</sequence>
<reference evidence="4 5" key="1">
    <citation type="submission" date="2020-02" db="EMBL/GenBank/DDBJ databases">
        <title>A chromosome-scale genome assembly of the black bullhead catfish (Ameiurus melas).</title>
        <authorList>
            <person name="Wen M."/>
            <person name="Zham M."/>
            <person name="Cabau C."/>
            <person name="Klopp C."/>
            <person name="Donnadieu C."/>
            <person name="Roques C."/>
            <person name="Bouchez O."/>
            <person name="Lampietro C."/>
            <person name="Jouanno E."/>
            <person name="Herpin A."/>
            <person name="Louis A."/>
            <person name="Berthelot C."/>
            <person name="Parey E."/>
            <person name="Roest-Crollius H."/>
            <person name="Braasch I."/>
            <person name="Postlethwait J."/>
            <person name="Robinson-Rechavi M."/>
            <person name="Echchiki A."/>
            <person name="Begum T."/>
            <person name="Montfort J."/>
            <person name="Schartl M."/>
            <person name="Bobe J."/>
            <person name="Guiguen Y."/>
        </authorList>
    </citation>
    <scope>NUCLEOTIDE SEQUENCE [LARGE SCALE GENOMIC DNA]</scope>
    <source>
        <strain evidence="4">M_S1</strain>
        <tissue evidence="4">Blood</tissue>
    </source>
</reference>
<dbReference type="InterPro" id="IPR039090">
    <property type="entry name" value="CD7"/>
</dbReference>